<feature type="domain" description="FMN-binding" evidence="1">
    <location>
        <begin position="64"/>
        <end position="147"/>
    </location>
</feature>
<dbReference type="Pfam" id="PF04205">
    <property type="entry name" value="FMN_bind"/>
    <property type="match status" value="1"/>
</dbReference>
<sequence>MTKKRVLSLLVATAISLSIITGCGSKTEPKKDDTKSTAATSQYKDGKYKAEYDKADERKWKAFIEIEIKDGKIASSNFDYVNDKGQFKSKDEGYNKMMKEQGKKTCAEEFSKKFNEGLVSKQDVEKVDGVSGATHSFDDFKTLSSKVLSEKATKGDTSTLLVPAPTPSK</sequence>
<evidence type="ECO:0000259" key="1">
    <source>
        <dbReference type="Pfam" id="PF04205"/>
    </source>
</evidence>
<accession>A0A4U9QTL2</accession>
<protein>
    <submittedName>
        <fullName evidence="2">FMN-binding domain-containing protein</fullName>
    </submittedName>
</protein>
<keyword evidence="3" id="KW-1185">Reference proteome</keyword>
<reference evidence="2 3" key="1">
    <citation type="submission" date="2019-05" db="EMBL/GenBank/DDBJ databases">
        <authorList>
            <consortium name="Pathogen Informatics"/>
        </authorList>
    </citation>
    <scope>NUCLEOTIDE SEQUENCE [LARGE SCALE GENOMIC DNA]</scope>
    <source>
        <strain evidence="2 3">NCTC503</strain>
    </source>
</reference>
<dbReference type="GO" id="GO:0010181">
    <property type="term" value="F:FMN binding"/>
    <property type="evidence" value="ECO:0007669"/>
    <property type="project" value="InterPro"/>
</dbReference>
<dbReference type="EMBL" id="LR590481">
    <property type="protein sequence ID" value="VTQ81772.1"/>
    <property type="molecule type" value="Genomic_DNA"/>
</dbReference>
<evidence type="ECO:0000313" key="3">
    <source>
        <dbReference type="Proteomes" id="UP000308489"/>
    </source>
</evidence>
<dbReference type="RefSeq" id="WP_138208922.1">
    <property type="nucleotide sequence ID" value="NZ_CBCRUQ010000037.1"/>
</dbReference>
<organism evidence="2 3">
    <name type="scientific">Hathewaya histolytica</name>
    <name type="common">Clostridium histolyticum</name>
    <dbReference type="NCBI Taxonomy" id="1498"/>
    <lineage>
        <taxon>Bacteria</taxon>
        <taxon>Bacillati</taxon>
        <taxon>Bacillota</taxon>
        <taxon>Clostridia</taxon>
        <taxon>Eubacteriales</taxon>
        <taxon>Clostridiaceae</taxon>
        <taxon>Hathewaya</taxon>
    </lineage>
</organism>
<proteinExistence type="predicted"/>
<dbReference type="OrthoDB" id="1937675at2"/>
<dbReference type="InterPro" id="IPR007329">
    <property type="entry name" value="FMN-bd"/>
</dbReference>
<evidence type="ECO:0000313" key="2">
    <source>
        <dbReference type="EMBL" id="VTQ81772.1"/>
    </source>
</evidence>
<dbReference type="Proteomes" id="UP000308489">
    <property type="component" value="Chromosome 1"/>
</dbReference>
<dbReference type="KEGG" id="hhw:NCTC503_00070"/>
<dbReference type="AlphaFoldDB" id="A0A4U9QTL2"/>
<dbReference type="Gene3D" id="3.90.1010.20">
    <property type="match status" value="1"/>
</dbReference>
<dbReference type="PROSITE" id="PS51257">
    <property type="entry name" value="PROKAR_LIPOPROTEIN"/>
    <property type="match status" value="1"/>
</dbReference>
<dbReference type="GO" id="GO:0016020">
    <property type="term" value="C:membrane"/>
    <property type="evidence" value="ECO:0007669"/>
    <property type="project" value="InterPro"/>
</dbReference>
<name>A0A4U9QTL2_HATHI</name>
<gene>
    <name evidence="2" type="ORF">NCTC503_00070</name>
</gene>